<evidence type="ECO:0000313" key="2">
    <source>
        <dbReference type="Proteomes" id="UP001604277"/>
    </source>
</evidence>
<comment type="caution">
    <text evidence="1">The sequence shown here is derived from an EMBL/GenBank/DDBJ whole genome shotgun (WGS) entry which is preliminary data.</text>
</comment>
<organism evidence="1 2">
    <name type="scientific">Forsythia ovata</name>
    <dbReference type="NCBI Taxonomy" id="205694"/>
    <lineage>
        <taxon>Eukaryota</taxon>
        <taxon>Viridiplantae</taxon>
        <taxon>Streptophyta</taxon>
        <taxon>Embryophyta</taxon>
        <taxon>Tracheophyta</taxon>
        <taxon>Spermatophyta</taxon>
        <taxon>Magnoliopsida</taxon>
        <taxon>eudicotyledons</taxon>
        <taxon>Gunneridae</taxon>
        <taxon>Pentapetalae</taxon>
        <taxon>asterids</taxon>
        <taxon>lamiids</taxon>
        <taxon>Lamiales</taxon>
        <taxon>Oleaceae</taxon>
        <taxon>Forsythieae</taxon>
        <taxon>Forsythia</taxon>
    </lineage>
</organism>
<keyword evidence="2" id="KW-1185">Reference proteome</keyword>
<evidence type="ECO:0000313" key="1">
    <source>
        <dbReference type="EMBL" id="KAL2457180.1"/>
    </source>
</evidence>
<protein>
    <submittedName>
        <fullName evidence="1">Uncharacterized protein</fullName>
    </submittedName>
</protein>
<accession>A0ABD1NZZ4</accession>
<dbReference type="EMBL" id="JBFOLJ010000044">
    <property type="protein sequence ID" value="KAL2457180.1"/>
    <property type="molecule type" value="Genomic_DNA"/>
</dbReference>
<sequence>MAPKGGEKPICMDLDEVKACIDLSFELEHDQTMPSFFPLSDCHISSHGFFPTIYPSLNLSYNFPNSNADDDTRDGYWDLTEPISDLHGAEDLGGTDILILDRRYGVSKLRPTDPEEWRSSLLVRHPGKSRCGHSLYTLGSYIRRFSSMWTSAFQHFFCCLPAAARI</sequence>
<name>A0ABD1NZZ4_9LAMI</name>
<reference evidence="2" key="1">
    <citation type="submission" date="2024-07" db="EMBL/GenBank/DDBJ databases">
        <title>Two chromosome-level genome assemblies of Korean endemic species Abeliophyllum distichum and Forsythia ovata (Oleaceae).</title>
        <authorList>
            <person name="Jang H."/>
        </authorList>
    </citation>
    <scope>NUCLEOTIDE SEQUENCE [LARGE SCALE GENOMIC DNA]</scope>
</reference>
<dbReference type="AlphaFoldDB" id="A0ABD1NZZ4"/>
<dbReference type="Proteomes" id="UP001604277">
    <property type="component" value="Unassembled WGS sequence"/>
</dbReference>
<gene>
    <name evidence="1" type="ORF">Fot_56427</name>
</gene>
<proteinExistence type="predicted"/>